<dbReference type="InterPro" id="IPR036388">
    <property type="entry name" value="WH-like_DNA-bd_sf"/>
</dbReference>
<dbReference type="CDD" id="cd08422">
    <property type="entry name" value="PBP2_CrgA_like"/>
    <property type="match status" value="1"/>
</dbReference>
<protein>
    <submittedName>
        <fullName evidence="6">LysR family transcriptional regulator</fullName>
    </submittedName>
</protein>
<evidence type="ECO:0000256" key="4">
    <source>
        <dbReference type="ARBA" id="ARBA00023163"/>
    </source>
</evidence>
<feature type="domain" description="HTH lysR-type" evidence="5">
    <location>
        <begin position="11"/>
        <end position="61"/>
    </location>
</feature>
<dbReference type="PROSITE" id="PS50931">
    <property type="entry name" value="HTH_LYSR"/>
    <property type="match status" value="1"/>
</dbReference>
<proteinExistence type="inferred from homology"/>
<evidence type="ECO:0000256" key="2">
    <source>
        <dbReference type="ARBA" id="ARBA00023015"/>
    </source>
</evidence>
<dbReference type="InterPro" id="IPR005119">
    <property type="entry name" value="LysR_subst-bd"/>
</dbReference>
<comment type="similarity">
    <text evidence="1">Belongs to the LysR transcriptional regulatory family.</text>
</comment>
<gene>
    <name evidence="6" type="ORF">FKG95_16420</name>
</gene>
<dbReference type="Pfam" id="PF03466">
    <property type="entry name" value="LysR_substrate"/>
    <property type="match status" value="1"/>
</dbReference>
<dbReference type="Gene3D" id="1.10.10.10">
    <property type="entry name" value="Winged helix-like DNA-binding domain superfamily/Winged helix DNA-binding domain"/>
    <property type="match status" value="1"/>
</dbReference>
<evidence type="ECO:0000259" key="5">
    <source>
        <dbReference type="PROSITE" id="PS50931"/>
    </source>
</evidence>
<dbReference type="AlphaFoldDB" id="A0A545TQ36"/>
<dbReference type="GO" id="GO:0006351">
    <property type="term" value="P:DNA-templated transcription"/>
    <property type="evidence" value="ECO:0007669"/>
    <property type="project" value="TreeGrafter"/>
</dbReference>
<dbReference type="FunFam" id="1.10.10.10:FF:000001">
    <property type="entry name" value="LysR family transcriptional regulator"/>
    <property type="match status" value="1"/>
</dbReference>
<keyword evidence="7" id="KW-1185">Reference proteome</keyword>
<dbReference type="Gene3D" id="3.40.190.290">
    <property type="match status" value="1"/>
</dbReference>
<sequence length="295" mass="32086">MKQSLTPEIATFLRVVELGSFAAVAEETGFTASGVSRVVSRLEDRLRVKLLQRSTRSLVLTPEGEAFLGYARDMLALAEAAEAEVSSTLGRPRGELRINSGTAFANHKLSPLLPRLLERYPEIALDVSVSDQRIDPIAAQNDVTIRVGPLNDSDLIAVRIGTVRRVIAASPDYLAKHGKPETAQELTQHNCLLLRGFSRQAVWPMYQDARRIDLAVSGSVRSDSAESLLRMAIAGAGIIRLGDFLGADALADGRLVSLLEGHHDPDPQPITALVAPGRQKIPRVRAFIDFLRAEL</sequence>
<dbReference type="RefSeq" id="WP_142897465.1">
    <property type="nucleotide sequence ID" value="NZ_ML660056.1"/>
</dbReference>
<evidence type="ECO:0000313" key="7">
    <source>
        <dbReference type="Proteomes" id="UP000315252"/>
    </source>
</evidence>
<keyword evidence="4" id="KW-0804">Transcription</keyword>
<reference evidence="6 7" key="1">
    <citation type="submission" date="2019-06" db="EMBL/GenBank/DDBJ databases">
        <title>Whole genome sequence for Rhodospirillaceae sp. R148.</title>
        <authorList>
            <person name="Wang G."/>
        </authorList>
    </citation>
    <scope>NUCLEOTIDE SEQUENCE [LARGE SCALE GENOMIC DNA]</scope>
    <source>
        <strain evidence="6 7">R148</strain>
    </source>
</reference>
<comment type="caution">
    <text evidence="6">The sequence shown here is derived from an EMBL/GenBank/DDBJ whole genome shotgun (WGS) entry which is preliminary data.</text>
</comment>
<dbReference type="GO" id="GO:0003700">
    <property type="term" value="F:DNA-binding transcription factor activity"/>
    <property type="evidence" value="ECO:0007669"/>
    <property type="project" value="InterPro"/>
</dbReference>
<dbReference type="GO" id="GO:0043565">
    <property type="term" value="F:sequence-specific DNA binding"/>
    <property type="evidence" value="ECO:0007669"/>
    <property type="project" value="TreeGrafter"/>
</dbReference>
<organism evidence="6 7">
    <name type="scientific">Denitrobaculum tricleocarpae</name>
    <dbReference type="NCBI Taxonomy" id="2591009"/>
    <lineage>
        <taxon>Bacteria</taxon>
        <taxon>Pseudomonadati</taxon>
        <taxon>Pseudomonadota</taxon>
        <taxon>Alphaproteobacteria</taxon>
        <taxon>Rhodospirillales</taxon>
        <taxon>Rhodospirillaceae</taxon>
        <taxon>Denitrobaculum</taxon>
    </lineage>
</organism>
<dbReference type="OrthoDB" id="9812435at2"/>
<dbReference type="SUPFAM" id="SSF53850">
    <property type="entry name" value="Periplasmic binding protein-like II"/>
    <property type="match status" value="1"/>
</dbReference>
<evidence type="ECO:0000256" key="3">
    <source>
        <dbReference type="ARBA" id="ARBA00023125"/>
    </source>
</evidence>
<evidence type="ECO:0000313" key="6">
    <source>
        <dbReference type="EMBL" id="TQV79241.1"/>
    </source>
</evidence>
<evidence type="ECO:0000256" key="1">
    <source>
        <dbReference type="ARBA" id="ARBA00009437"/>
    </source>
</evidence>
<name>A0A545TQ36_9PROT</name>
<dbReference type="PANTHER" id="PTHR30537">
    <property type="entry name" value="HTH-TYPE TRANSCRIPTIONAL REGULATOR"/>
    <property type="match status" value="1"/>
</dbReference>
<dbReference type="Proteomes" id="UP000315252">
    <property type="component" value="Unassembled WGS sequence"/>
</dbReference>
<dbReference type="Pfam" id="PF00126">
    <property type="entry name" value="HTH_1"/>
    <property type="match status" value="1"/>
</dbReference>
<keyword evidence="3" id="KW-0238">DNA-binding</keyword>
<dbReference type="EMBL" id="VHSH01000005">
    <property type="protein sequence ID" value="TQV79241.1"/>
    <property type="molecule type" value="Genomic_DNA"/>
</dbReference>
<accession>A0A545TQ36</accession>
<dbReference type="InterPro" id="IPR000847">
    <property type="entry name" value="LysR_HTH_N"/>
</dbReference>
<dbReference type="SUPFAM" id="SSF46785">
    <property type="entry name" value="Winged helix' DNA-binding domain"/>
    <property type="match status" value="1"/>
</dbReference>
<dbReference type="PANTHER" id="PTHR30537:SF5">
    <property type="entry name" value="HTH-TYPE TRANSCRIPTIONAL ACTIVATOR TTDR-RELATED"/>
    <property type="match status" value="1"/>
</dbReference>
<dbReference type="InterPro" id="IPR036390">
    <property type="entry name" value="WH_DNA-bd_sf"/>
</dbReference>
<keyword evidence="2" id="KW-0805">Transcription regulation</keyword>
<dbReference type="InterPro" id="IPR058163">
    <property type="entry name" value="LysR-type_TF_proteobact-type"/>
</dbReference>